<dbReference type="OrthoDB" id="983143at2"/>
<dbReference type="Proteomes" id="UP000297872">
    <property type="component" value="Unassembled WGS sequence"/>
</dbReference>
<sequence>MNRIYRYYQLSYSPSEQSHESYAYTKFMMRTNHRNFTLAMVPSLYAIAHGSGREFMGEYYSKYTVKEKNKITPHRLLCITTVPHKRNTMPSLLNYLTPNVYGECLFQDNILSPYHRSNRKYYKFMVTALPFGKAQVYAYPKLKNTQLVTSMAIVDSHTGRINLVDFEGEYDMTRFFISVVMNKEDSVGSLYPKKCDLRANFRFMGNQITARYSTIYGLSKLLSDSLNNVEDTTLMAKVRPTPLNEEEMHFLNHYYQKKNERDSLAKNEKHKKSFVKDVLWDIVGDNVLNRIKQNFGKQNQGYLRINPILNPLYMGYSERKGFVYKFDVRGSYSFSDDVQFALRFKAGYAFKQHRFYFSIPATLSYNKKHDGFLQLELGNGNRINTNVVARRILDISEKKDSLIQFPYGDYTAFKDNYWRLTNHWMFNNYIGFELGIIAHQRQSINPEFYKENNFPSLYRSVAPALALVWHPIGKNGPVVKVDYERSFNHFLHSNISYERVEMDMQDIINMSRRRSLSLRLGSGFYTQKGDHWYFVDYTNFRDNNLPGGWNDDWAGEFELLNSGWYNASDYYVRSNVTYESPALFAAWLPWVGRFIENERYYVNALLVRHLHPYTEWGYGFKTRVASVGIFASFQNTRFQGVGCKFGFELFREW</sequence>
<protein>
    <recommendedName>
        <fullName evidence="3">Carboxypeptidase-like regulatory domain-containing protein</fullName>
    </recommendedName>
</protein>
<gene>
    <name evidence="1" type="ORF">EXN75_16025</name>
</gene>
<proteinExistence type="predicted"/>
<dbReference type="EMBL" id="SGVY01000073">
    <property type="protein sequence ID" value="TFH70891.1"/>
    <property type="molecule type" value="Genomic_DNA"/>
</dbReference>
<accession>A0A4Y8URB4</accession>
<dbReference type="AlphaFoldDB" id="A0A4Y8URB4"/>
<dbReference type="GeneID" id="302996769"/>
<organism evidence="1 2">
    <name type="scientific">Segatella hominis</name>
    <dbReference type="NCBI Taxonomy" id="2518605"/>
    <lineage>
        <taxon>Bacteria</taxon>
        <taxon>Pseudomonadati</taxon>
        <taxon>Bacteroidota</taxon>
        <taxon>Bacteroidia</taxon>
        <taxon>Bacteroidales</taxon>
        <taxon>Prevotellaceae</taxon>
        <taxon>Segatella</taxon>
    </lineage>
</organism>
<name>A0A4Y8URB4_9BACT</name>
<evidence type="ECO:0000313" key="2">
    <source>
        <dbReference type="Proteomes" id="UP000297872"/>
    </source>
</evidence>
<dbReference type="InterPro" id="IPR043741">
    <property type="entry name" value="DUF5686"/>
</dbReference>
<evidence type="ECO:0008006" key="3">
    <source>
        <dbReference type="Google" id="ProtNLM"/>
    </source>
</evidence>
<dbReference type="RefSeq" id="WP_134844587.1">
    <property type="nucleotide sequence ID" value="NZ_SGVY01000073.1"/>
</dbReference>
<keyword evidence="2" id="KW-1185">Reference proteome</keyword>
<comment type="caution">
    <text evidence="1">The sequence shown here is derived from an EMBL/GenBank/DDBJ whole genome shotgun (WGS) entry which is preliminary data.</text>
</comment>
<reference evidence="1 2" key="1">
    <citation type="submission" date="2019-02" db="EMBL/GenBank/DDBJ databases">
        <title>Draft Genome Sequence of the Prevotella sp. BCRC 81118, Isolated from Human Feces.</title>
        <authorList>
            <person name="Huang C.-H."/>
        </authorList>
    </citation>
    <scope>NUCLEOTIDE SEQUENCE [LARGE SCALE GENOMIC DNA]</scope>
    <source>
        <strain evidence="1 2">BCRC 81118</strain>
    </source>
</reference>
<dbReference type="Pfam" id="PF18939">
    <property type="entry name" value="DUF5686"/>
    <property type="match status" value="2"/>
</dbReference>
<evidence type="ECO:0000313" key="1">
    <source>
        <dbReference type="EMBL" id="TFH70891.1"/>
    </source>
</evidence>